<evidence type="ECO:0000259" key="5">
    <source>
        <dbReference type="Pfam" id="PF01138"/>
    </source>
</evidence>
<dbReference type="InterPro" id="IPR050590">
    <property type="entry name" value="Exosome_comp_Rrp42_subfam"/>
</dbReference>
<dbReference type="WBParaSite" id="Pan_g411.t1">
    <property type="protein sequence ID" value="Pan_g411.t1"/>
    <property type="gene ID" value="Pan_g411"/>
</dbReference>
<dbReference type="Proteomes" id="UP000492821">
    <property type="component" value="Unassembled WGS sequence"/>
</dbReference>
<name>A0A7E4VW37_PANRE</name>
<evidence type="ECO:0000259" key="6">
    <source>
        <dbReference type="Pfam" id="PF03725"/>
    </source>
</evidence>
<keyword evidence="4" id="KW-0963">Cytoplasm</keyword>
<evidence type="ECO:0000313" key="7">
    <source>
        <dbReference type="Proteomes" id="UP000492821"/>
    </source>
</evidence>
<evidence type="ECO:0000256" key="3">
    <source>
        <dbReference type="ARBA" id="ARBA00006678"/>
    </source>
</evidence>
<dbReference type="SUPFAM" id="SSF55666">
    <property type="entry name" value="Ribonuclease PH domain 2-like"/>
    <property type="match status" value="1"/>
</dbReference>
<proteinExistence type="inferred from homology"/>
<dbReference type="InterPro" id="IPR020568">
    <property type="entry name" value="Ribosomal_Su5_D2-typ_SF"/>
</dbReference>
<dbReference type="GO" id="GO:0035925">
    <property type="term" value="F:mRNA 3'-UTR AU-rich region binding"/>
    <property type="evidence" value="ECO:0007669"/>
    <property type="project" value="TreeGrafter"/>
</dbReference>
<evidence type="ECO:0000256" key="2">
    <source>
        <dbReference type="ARBA" id="ARBA00004496"/>
    </source>
</evidence>
<accession>A0A7E4VW37</accession>
<dbReference type="GO" id="GO:0000177">
    <property type="term" value="C:cytoplasmic exosome (RNase complex)"/>
    <property type="evidence" value="ECO:0007669"/>
    <property type="project" value="TreeGrafter"/>
</dbReference>
<dbReference type="GO" id="GO:0000467">
    <property type="term" value="P:exonucleolytic trimming to generate mature 3'-end of 5.8S rRNA from tricistronic rRNA transcript (SSU-rRNA, 5.8S rRNA, LSU-rRNA)"/>
    <property type="evidence" value="ECO:0007669"/>
    <property type="project" value="TreeGrafter"/>
</dbReference>
<dbReference type="GO" id="GO:0016075">
    <property type="term" value="P:rRNA catabolic process"/>
    <property type="evidence" value="ECO:0007669"/>
    <property type="project" value="TreeGrafter"/>
</dbReference>
<dbReference type="PANTHER" id="PTHR11097">
    <property type="entry name" value="EXOSOME COMPLEX EXONUCLEASE RIBOSOMAL RNA PROCESSING PROTEIN"/>
    <property type="match status" value="1"/>
</dbReference>
<dbReference type="GO" id="GO:0071035">
    <property type="term" value="P:nuclear polyadenylation-dependent rRNA catabolic process"/>
    <property type="evidence" value="ECO:0007669"/>
    <property type="project" value="TreeGrafter"/>
</dbReference>
<dbReference type="SUPFAM" id="SSF54211">
    <property type="entry name" value="Ribosomal protein S5 domain 2-like"/>
    <property type="match status" value="1"/>
</dbReference>
<comment type="subcellular location">
    <subcellularLocation>
        <location evidence="2">Cytoplasm</location>
    </subcellularLocation>
    <subcellularLocation>
        <location evidence="1">Nucleus</location>
    </subcellularLocation>
</comment>
<dbReference type="Gene3D" id="3.30.230.70">
    <property type="entry name" value="GHMP Kinase, N-terminal domain"/>
    <property type="match status" value="1"/>
</dbReference>
<reference evidence="8" key="2">
    <citation type="submission" date="2020-10" db="UniProtKB">
        <authorList>
            <consortium name="WormBaseParasite"/>
        </authorList>
    </citation>
    <scope>IDENTIFICATION</scope>
</reference>
<dbReference type="PANTHER" id="PTHR11097:SF14">
    <property type="entry name" value="EXOSOME COMPLEX COMPONENT RRP45"/>
    <property type="match status" value="1"/>
</dbReference>
<dbReference type="AlphaFoldDB" id="A0A7E4VW37"/>
<feature type="domain" description="Exoribonuclease phosphorolytic" evidence="5">
    <location>
        <begin position="46"/>
        <end position="162"/>
    </location>
</feature>
<dbReference type="GO" id="GO:0000176">
    <property type="term" value="C:nuclear exosome (RNase complex)"/>
    <property type="evidence" value="ECO:0007669"/>
    <property type="project" value="TreeGrafter"/>
</dbReference>
<dbReference type="InterPro" id="IPR027408">
    <property type="entry name" value="PNPase/RNase_PH_dom_sf"/>
</dbReference>
<comment type="similarity">
    <text evidence="3">Belongs to the RNase PH family.</text>
</comment>
<dbReference type="GO" id="GO:0071038">
    <property type="term" value="P:TRAMP-dependent tRNA surveillance pathway"/>
    <property type="evidence" value="ECO:0007669"/>
    <property type="project" value="TreeGrafter"/>
</dbReference>
<organism evidence="7 8">
    <name type="scientific">Panagrellus redivivus</name>
    <name type="common">Microworm</name>
    <dbReference type="NCBI Taxonomy" id="6233"/>
    <lineage>
        <taxon>Eukaryota</taxon>
        <taxon>Metazoa</taxon>
        <taxon>Ecdysozoa</taxon>
        <taxon>Nematoda</taxon>
        <taxon>Chromadorea</taxon>
        <taxon>Rhabditida</taxon>
        <taxon>Tylenchina</taxon>
        <taxon>Panagrolaimomorpha</taxon>
        <taxon>Panagrolaimoidea</taxon>
        <taxon>Panagrolaimidae</taxon>
        <taxon>Panagrellus</taxon>
    </lineage>
</organism>
<evidence type="ECO:0000313" key="8">
    <source>
        <dbReference type="WBParaSite" id="Pan_g411.t1"/>
    </source>
</evidence>
<sequence>MKELPPSIAEKEFIRLCETQGSRHDGRNVDQFRPLEVRKLDENNYLATLGETKIATSVQAVPFKPSSGRQNRGELSVQMVYMPCAAKAALDLQINRMKMRNEDALQTLLRAANVIDGRFLLIEQYEAALHIIVRVQVINDAGGILDAAMAASVVALSNYKVPKYKFVEGVFKKISTDDEWPDQLRIFSHAYVITFALFGKTFVADPDDRESLYADGFVRIGCTEKNMVFAIREDGESVQLTKEVVMRLCDIAQLRAKALDSDLQTFFKDTKGLSSM</sequence>
<reference evidence="7" key="1">
    <citation type="journal article" date="2013" name="Genetics">
        <title>The draft genome and transcriptome of Panagrellus redivivus are shaped by the harsh demands of a free-living lifestyle.</title>
        <authorList>
            <person name="Srinivasan J."/>
            <person name="Dillman A.R."/>
            <person name="Macchietto M.G."/>
            <person name="Heikkinen L."/>
            <person name="Lakso M."/>
            <person name="Fracchia K.M."/>
            <person name="Antoshechkin I."/>
            <person name="Mortazavi A."/>
            <person name="Wong G."/>
            <person name="Sternberg P.W."/>
        </authorList>
    </citation>
    <scope>NUCLEOTIDE SEQUENCE [LARGE SCALE GENOMIC DNA]</scope>
    <source>
        <strain evidence="7">MT8872</strain>
    </source>
</reference>
<feature type="domain" description="Exoribonuclease phosphorolytic" evidence="6">
    <location>
        <begin position="193"/>
        <end position="253"/>
    </location>
</feature>
<dbReference type="GO" id="GO:0071028">
    <property type="term" value="P:nuclear mRNA surveillance"/>
    <property type="evidence" value="ECO:0007669"/>
    <property type="project" value="TreeGrafter"/>
</dbReference>
<dbReference type="Pfam" id="PF01138">
    <property type="entry name" value="RNase_PH"/>
    <property type="match status" value="1"/>
</dbReference>
<evidence type="ECO:0000256" key="4">
    <source>
        <dbReference type="ARBA" id="ARBA00022490"/>
    </source>
</evidence>
<dbReference type="GO" id="GO:0034473">
    <property type="term" value="P:U1 snRNA 3'-end processing"/>
    <property type="evidence" value="ECO:0007669"/>
    <property type="project" value="TreeGrafter"/>
</dbReference>
<keyword evidence="7" id="KW-1185">Reference proteome</keyword>
<dbReference type="Pfam" id="PF03725">
    <property type="entry name" value="RNase_PH_C"/>
    <property type="match status" value="1"/>
</dbReference>
<dbReference type="InterPro" id="IPR036345">
    <property type="entry name" value="ExoRNase_PH_dom2_sf"/>
</dbReference>
<dbReference type="InterPro" id="IPR001247">
    <property type="entry name" value="ExoRNase_PH_dom1"/>
</dbReference>
<dbReference type="InterPro" id="IPR015847">
    <property type="entry name" value="ExoRNase_PH_dom2"/>
</dbReference>
<evidence type="ECO:0000256" key="1">
    <source>
        <dbReference type="ARBA" id="ARBA00004123"/>
    </source>
</evidence>
<protein>
    <submittedName>
        <fullName evidence="8">RNase_PH domain-containing protein</fullName>
    </submittedName>
</protein>
<dbReference type="GO" id="GO:0034476">
    <property type="term" value="P:U5 snRNA 3'-end processing"/>
    <property type="evidence" value="ECO:0007669"/>
    <property type="project" value="TreeGrafter"/>
</dbReference>
<dbReference type="GO" id="GO:0034475">
    <property type="term" value="P:U4 snRNA 3'-end processing"/>
    <property type="evidence" value="ECO:0007669"/>
    <property type="project" value="TreeGrafter"/>
</dbReference>